<sequence length="265" mass="31394">MKGNYLIVIIYLLSLLSCNSANLVLEDKDFEFNRNENTIEENLKPEENHLKSEEVQDDLIVKIIETAKLVKEQIILDRARIEPLDQFGMKDFLFNNLTFDSNHERYSHNENKDIRRKFYSSLNYNEKLLRIFGKILNKISSNSENQKLDLLIVRAGQYYSQYNLEFSAKKINEQMDKLMSLNIEELSFILGKLKELMTFKARWIDIANQIIKYCENDINLNNNKDDSGKIIELIKYINLKYEYFLKYDILKTETLSSEITKILDK</sequence>
<dbReference type="NCBIfam" id="NF033729">
    <property type="entry name" value="borfam54_2"/>
    <property type="match status" value="1"/>
</dbReference>
<proteinExistence type="predicted"/>
<organism evidence="1 2">
    <name type="scientific">Borreliella japonica</name>
    <name type="common">Borrelia japonica</name>
    <dbReference type="NCBI Taxonomy" id="34095"/>
    <lineage>
        <taxon>Bacteria</taxon>
        <taxon>Pseudomonadati</taxon>
        <taxon>Spirochaetota</taxon>
        <taxon>Spirochaetia</taxon>
        <taxon>Spirochaetales</taxon>
        <taxon>Borreliaceae</taxon>
        <taxon>Borreliella</taxon>
    </lineage>
</organism>
<dbReference type="Proteomes" id="UP000199262">
    <property type="component" value="Unassembled WGS sequence"/>
</dbReference>
<gene>
    <name evidence="1" type="ORF">SAMN02983004_00993</name>
</gene>
<accession>A0A1G4Q8U5</accession>
<keyword evidence="1" id="KW-0449">Lipoprotein</keyword>
<dbReference type="PROSITE" id="PS51257">
    <property type="entry name" value="PROKAR_LIPOPROTEIN"/>
    <property type="match status" value="1"/>
</dbReference>
<evidence type="ECO:0000313" key="2">
    <source>
        <dbReference type="Proteomes" id="UP000199262"/>
    </source>
</evidence>
<protein>
    <submittedName>
        <fullName evidence="1">Lipoprotein</fullName>
    </submittedName>
</protein>
<dbReference type="NCBIfam" id="NF033730">
    <property type="entry name" value="borfam54_3"/>
    <property type="match status" value="1"/>
</dbReference>
<dbReference type="Pfam" id="PF05714">
    <property type="entry name" value="PFam54_60"/>
    <property type="match status" value="1"/>
</dbReference>
<dbReference type="EMBL" id="FMTE01000008">
    <property type="protein sequence ID" value="SCW41026.1"/>
    <property type="molecule type" value="Genomic_DNA"/>
</dbReference>
<reference evidence="2" key="1">
    <citation type="submission" date="2016-10" db="EMBL/GenBank/DDBJ databases">
        <authorList>
            <person name="Varghese N."/>
            <person name="Submissions S."/>
        </authorList>
    </citation>
    <scope>NUCLEOTIDE SEQUENCE [LARGE SCALE GENOMIC DNA]</scope>
    <source>
        <strain evidence="2">ATCC 51557</strain>
    </source>
</reference>
<dbReference type="InterPro" id="IPR008421">
    <property type="entry name" value="Borrelia_lipoprotein_PFam54/60"/>
</dbReference>
<dbReference type="Gene3D" id="1.10.3160.10">
    <property type="entry name" value="Bbcrasp-1"/>
    <property type="match status" value="1"/>
</dbReference>
<keyword evidence="2" id="KW-1185">Reference proteome</keyword>
<dbReference type="NCBIfam" id="NF033728">
    <property type="entry name" value="borfam54_1"/>
    <property type="match status" value="1"/>
</dbReference>
<evidence type="ECO:0000313" key="1">
    <source>
        <dbReference type="EMBL" id="SCW41026.1"/>
    </source>
</evidence>
<name>A0A1G4Q8U5_BORJA</name>
<dbReference type="AlphaFoldDB" id="A0A1G4Q8U5"/>